<comment type="similarity">
    <text evidence="2">Belongs to the histone H1/H5 family. HCT subfamily.</text>
</comment>
<dbReference type="OrthoDB" id="1004212at2"/>
<keyword evidence="5" id="KW-1185">Reference proteome</keyword>
<evidence type="ECO:0000256" key="2">
    <source>
        <dbReference type="ARBA" id="ARBA00008424"/>
    </source>
</evidence>
<dbReference type="Proteomes" id="UP000192980">
    <property type="component" value="Unassembled WGS sequence"/>
</dbReference>
<gene>
    <name evidence="4" type="ORF">SAMN05660862_1563</name>
</gene>
<name>A0A1X7J7P1_9SPHI</name>
<evidence type="ECO:0000256" key="3">
    <source>
        <dbReference type="SAM" id="Coils"/>
    </source>
</evidence>
<comment type="function">
    <text evidence="1">Might have a role analogous to that of eukaryotic histone proteins.</text>
</comment>
<sequence length="58" mass="6363">MNELIEKINASYEALKADAELQAEKGNKAAGTRARKASLELEKLLKEFRKASLEASKG</sequence>
<evidence type="ECO:0000256" key="1">
    <source>
        <dbReference type="ARBA" id="ARBA00002333"/>
    </source>
</evidence>
<keyword evidence="3" id="KW-0175">Coiled coil</keyword>
<organism evidence="4 5">
    <name type="scientific">Sphingobacterium psychroaquaticum</name>
    <dbReference type="NCBI Taxonomy" id="561061"/>
    <lineage>
        <taxon>Bacteria</taxon>
        <taxon>Pseudomonadati</taxon>
        <taxon>Bacteroidota</taxon>
        <taxon>Sphingobacteriia</taxon>
        <taxon>Sphingobacteriales</taxon>
        <taxon>Sphingobacteriaceae</taxon>
        <taxon>Sphingobacterium</taxon>
    </lineage>
</organism>
<dbReference type="AlphaFoldDB" id="A0A1X7J7P1"/>
<reference evidence="4 5" key="1">
    <citation type="submission" date="2017-04" db="EMBL/GenBank/DDBJ databases">
        <authorList>
            <person name="Afonso C.L."/>
            <person name="Miller P.J."/>
            <person name="Scott M.A."/>
            <person name="Spackman E."/>
            <person name="Goraichik I."/>
            <person name="Dimitrov K.M."/>
            <person name="Suarez D.L."/>
            <person name="Swayne D.E."/>
        </authorList>
    </citation>
    <scope>NUCLEOTIDE SEQUENCE [LARGE SCALE GENOMIC DNA]</scope>
    <source>
        <strain evidence="4 5">DSM 22418</strain>
    </source>
</reference>
<evidence type="ECO:0000313" key="4">
    <source>
        <dbReference type="EMBL" id="SMG23650.1"/>
    </source>
</evidence>
<feature type="coiled-coil region" evidence="3">
    <location>
        <begin position="5"/>
        <end position="54"/>
    </location>
</feature>
<dbReference type="InterPro" id="IPR010886">
    <property type="entry name" value="Hc1"/>
</dbReference>
<dbReference type="STRING" id="561061.SAMN05660862_1563"/>
<dbReference type="GO" id="GO:0003677">
    <property type="term" value="F:DNA binding"/>
    <property type="evidence" value="ECO:0007669"/>
    <property type="project" value="InterPro"/>
</dbReference>
<proteinExistence type="inferred from homology"/>
<protein>
    <submittedName>
        <fullName evidence="4">Histone H1-like protein Hc1</fullName>
    </submittedName>
</protein>
<evidence type="ECO:0000313" key="5">
    <source>
        <dbReference type="Proteomes" id="UP000192980"/>
    </source>
</evidence>
<accession>A0A1X7J7P1</accession>
<dbReference type="Pfam" id="PF07432">
    <property type="entry name" value="Hc1"/>
    <property type="match status" value="1"/>
</dbReference>
<dbReference type="RefSeq" id="WP_034727134.1">
    <property type="nucleotide sequence ID" value="NZ_FXAU01000002.1"/>
</dbReference>
<dbReference type="EMBL" id="FXAU01000002">
    <property type="protein sequence ID" value="SMG23650.1"/>
    <property type="molecule type" value="Genomic_DNA"/>
</dbReference>
<dbReference type="GO" id="GO:0030527">
    <property type="term" value="F:structural constituent of chromatin"/>
    <property type="evidence" value="ECO:0007669"/>
    <property type="project" value="InterPro"/>
</dbReference>